<dbReference type="SUPFAM" id="SSF88697">
    <property type="entry name" value="PUA domain-like"/>
    <property type="match status" value="1"/>
</dbReference>
<sequence>MFAKPYKLKSTNTLKNSEKKHLLQRIEGGFPSISEQKIKELVPIKSTCNCMKLVLHSGDTVGVYVVDGVPMIIDSGETLIPTVCAMWKVPDLLPTIIIHSPVLSKIQSGVPLYAPGVVIDPSNFPRFNRGSLLAVSTSDNASAAIIGRATMSSGNLLVASMGTCLEVLHVFGDLLCKEVKFNKIERPKLQHTNVNLVDDIANDVQKLHIQQEKDEWPSLVPESNTVPNIPCIIPDNEICLEKNKQIVEATQQLDETVTTECSDTEDEKIPIDMDGLLRWCLLSFLKIHGNHLEMPLKTNLLYKNYLMPLCPPNRTLEVKKSSFKKMGKFLEAMQREGLIEVKEIEKGVDALVSVQLAHPAVRGHKVTSEVQDRTKKQEDANETDYVPPVVRELYCITANVLDLFVPLKKGTALSANDIRKTAREYVKSKQLDAGRGSVKLDATLAKATGKNEQDLIKWDELMNGLLSRMTASTELQFADGTSRLVKTRLEPILMQVFTRSGNKKVTLVSNLEAFGFVLPPLAQECQRAVAASCGVTRSAGASHDQLMLQGDQTHFIAKLLIEKYGLPKKYLDGADKALNKKK</sequence>
<evidence type="ECO:0000313" key="4">
    <source>
        <dbReference type="Proteomes" id="UP001497472"/>
    </source>
</evidence>
<evidence type="ECO:0000259" key="2">
    <source>
        <dbReference type="PROSITE" id="PS50296"/>
    </source>
</evidence>
<dbReference type="Pfam" id="PF26291">
    <property type="entry name" value="SWIB_eIF2D"/>
    <property type="match status" value="1"/>
</dbReference>
<evidence type="ECO:0000313" key="3">
    <source>
        <dbReference type="EMBL" id="CAK1542786.1"/>
    </source>
</evidence>
<feature type="domain" description="SUI1" evidence="2">
    <location>
        <begin position="492"/>
        <end position="564"/>
    </location>
</feature>
<dbReference type="InterPro" id="IPR001950">
    <property type="entry name" value="SUI1"/>
</dbReference>
<gene>
    <name evidence="3" type="ORF">LNINA_LOCUS2639</name>
</gene>
<dbReference type="Proteomes" id="UP001497472">
    <property type="component" value="Unassembled WGS sequence"/>
</dbReference>
<reference evidence="3 4" key="1">
    <citation type="submission" date="2023-11" db="EMBL/GenBank/DDBJ databases">
        <authorList>
            <person name="Okamura Y."/>
        </authorList>
    </citation>
    <scope>NUCLEOTIDE SEQUENCE [LARGE SCALE GENOMIC DNA]</scope>
</reference>
<dbReference type="InterPro" id="IPR039757">
    <property type="entry name" value="EIF2D"/>
</dbReference>
<dbReference type="InterPro" id="IPR041366">
    <property type="entry name" value="Pre-PUA"/>
</dbReference>
<dbReference type="CDD" id="cd11608">
    <property type="entry name" value="eIF2D_C"/>
    <property type="match status" value="1"/>
</dbReference>
<dbReference type="InterPro" id="IPR048248">
    <property type="entry name" value="PUA_eIF2d-like"/>
</dbReference>
<dbReference type="InterPro" id="IPR057429">
    <property type="entry name" value="WH_eIF2D"/>
</dbReference>
<keyword evidence="4" id="KW-1185">Reference proteome</keyword>
<dbReference type="Gene3D" id="3.30.780.10">
    <property type="entry name" value="SUI1-like domain"/>
    <property type="match status" value="1"/>
</dbReference>
<dbReference type="PANTHER" id="PTHR12217:SF4">
    <property type="entry name" value="EUKARYOTIC TRANSLATION INITIATION FACTOR 2D"/>
    <property type="match status" value="1"/>
</dbReference>
<dbReference type="PROSITE" id="PS50890">
    <property type="entry name" value="PUA"/>
    <property type="match status" value="1"/>
</dbReference>
<dbReference type="Pfam" id="PF17832">
    <property type="entry name" value="Pre-PUA"/>
    <property type="match status" value="1"/>
</dbReference>
<keyword evidence="1" id="KW-0963">Cytoplasm</keyword>
<dbReference type="InterPro" id="IPR036877">
    <property type="entry name" value="SUI1_dom_sf"/>
</dbReference>
<dbReference type="PANTHER" id="PTHR12217">
    <property type="entry name" value="EUKARYOTIC TRANSLATION INITIATION FACTOR 2D"/>
    <property type="match status" value="1"/>
</dbReference>
<evidence type="ECO:0000256" key="1">
    <source>
        <dbReference type="ARBA" id="ARBA00022490"/>
    </source>
</evidence>
<dbReference type="Gene3D" id="3.10.400.20">
    <property type="match status" value="1"/>
</dbReference>
<dbReference type="Pfam" id="PF01253">
    <property type="entry name" value="SUI1"/>
    <property type="match status" value="1"/>
</dbReference>
<name>A0AAV1J2X6_9NEOP</name>
<accession>A0AAV1J2X6</accession>
<dbReference type="CDD" id="cd21156">
    <property type="entry name" value="PUA_eIF2d-like"/>
    <property type="match status" value="1"/>
</dbReference>
<dbReference type="InterPro" id="IPR039759">
    <property type="entry name" value="eIF2D_SUI1"/>
</dbReference>
<dbReference type="InterPro" id="IPR058886">
    <property type="entry name" value="SWIB_eIF2D"/>
</dbReference>
<dbReference type="GO" id="GO:0003743">
    <property type="term" value="F:translation initiation factor activity"/>
    <property type="evidence" value="ECO:0007669"/>
    <property type="project" value="InterPro"/>
</dbReference>
<dbReference type="InterPro" id="IPR048247">
    <property type="entry name" value="eIF2D_N"/>
</dbReference>
<dbReference type="Pfam" id="PF26292">
    <property type="entry name" value="PUA_elF2D"/>
    <property type="match status" value="1"/>
</dbReference>
<comment type="caution">
    <text evidence="3">The sequence shown here is derived from an EMBL/GenBank/DDBJ whole genome shotgun (WGS) entry which is preliminary data.</text>
</comment>
<dbReference type="AlphaFoldDB" id="A0AAV1J2X6"/>
<dbReference type="CDD" id="cd11610">
    <property type="entry name" value="eIF2D_N"/>
    <property type="match status" value="1"/>
</dbReference>
<dbReference type="InterPro" id="IPR015947">
    <property type="entry name" value="PUA-like_sf"/>
</dbReference>
<dbReference type="Pfam" id="PF25304">
    <property type="entry name" value="WHD_eIF2D"/>
    <property type="match status" value="1"/>
</dbReference>
<dbReference type="EMBL" id="CAVLEF010000003">
    <property type="protein sequence ID" value="CAK1542786.1"/>
    <property type="molecule type" value="Genomic_DNA"/>
</dbReference>
<dbReference type="SUPFAM" id="SSF55159">
    <property type="entry name" value="eIF1-like"/>
    <property type="match status" value="1"/>
</dbReference>
<proteinExistence type="predicted"/>
<dbReference type="GO" id="GO:0001731">
    <property type="term" value="P:formation of translation preinitiation complex"/>
    <property type="evidence" value="ECO:0007669"/>
    <property type="project" value="InterPro"/>
</dbReference>
<protein>
    <recommendedName>
        <fullName evidence="2">SUI1 domain-containing protein</fullName>
    </recommendedName>
</protein>
<dbReference type="PROSITE" id="PS50296">
    <property type="entry name" value="SUI1"/>
    <property type="match status" value="1"/>
</dbReference>
<organism evidence="3 4">
    <name type="scientific">Leptosia nina</name>
    <dbReference type="NCBI Taxonomy" id="320188"/>
    <lineage>
        <taxon>Eukaryota</taxon>
        <taxon>Metazoa</taxon>
        <taxon>Ecdysozoa</taxon>
        <taxon>Arthropoda</taxon>
        <taxon>Hexapoda</taxon>
        <taxon>Insecta</taxon>
        <taxon>Pterygota</taxon>
        <taxon>Neoptera</taxon>
        <taxon>Endopterygota</taxon>
        <taxon>Lepidoptera</taxon>
        <taxon>Glossata</taxon>
        <taxon>Ditrysia</taxon>
        <taxon>Papilionoidea</taxon>
        <taxon>Pieridae</taxon>
        <taxon>Pierinae</taxon>
        <taxon>Leptosia</taxon>
    </lineage>
</organism>